<dbReference type="PANTHER" id="PTHR42733:SF13">
    <property type="entry name" value="DJ-1_PFPI DOMAIN-CONTAINING PROTEIN"/>
    <property type="match status" value="1"/>
</dbReference>
<dbReference type="PANTHER" id="PTHR42733">
    <property type="entry name" value="DJ-1 PROTEIN"/>
    <property type="match status" value="1"/>
</dbReference>
<evidence type="ECO:0000259" key="2">
    <source>
        <dbReference type="PROSITE" id="PS51352"/>
    </source>
</evidence>
<dbReference type="Gene3D" id="3.40.50.880">
    <property type="match status" value="1"/>
</dbReference>
<dbReference type="PROSITE" id="PS51276">
    <property type="entry name" value="PEPTIDASE_C56_PFPI"/>
    <property type="match status" value="1"/>
</dbReference>
<dbReference type="InterPro" id="IPR036249">
    <property type="entry name" value="Thioredoxin-like_sf"/>
</dbReference>
<dbReference type="Pfam" id="PF00578">
    <property type="entry name" value="AhpC-TSA"/>
    <property type="match status" value="1"/>
</dbReference>
<gene>
    <name evidence="3" type="ORF">ENU96_07095</name>
</gene>
<dbReference type="GO" id="GO:0008233">
    <property type="term" value="F:peptidase activity"/>
    <property type="evidence" value="ECO:0007669"/>
    <property type="project" value="UniProtKB-KW"/>
</dbReference>
<dbReference type="Gene3D" id="3.40.30.10">
    <property type="entry name" value="Glutaredoxin"/>
    <property type="match status" value="1"/>
</dbReference>
<keyword evidence="3" id="KW-0378">Hydrolase</keyword>
<dbReference type="SUPFAM" id="SSF52317">
    <property type="entry name" value="Class I glutamine amidotransferase-like"/>
    <property type="match status" value="1"/>
</dbReference>
<sequence length="324" mass="36124">MTMAHRRVVILVENQYQELELWYPLLRLREEGVEAKLVGPGIEETFLGRHGFPAKAEMVTSSVSPRDFDGIIIPGGFAPDYLRRLPVVTNLVREMYQQGKLIGALSRGPWVLISADIVRGKRVTGLVSLRDDINNAGGEFVDAPVVVDGNIITARGPNELPLFMREVLTFLWRSRPRLNEPHPDGWLIDGAGNVLSLVQLLRGKPSLVLFFDSGFSPRGTTFLPRYNEWAEKVEKKGGLFVGISTESIFTHQELQRRLHLTFPLYSDVFLEVTKAFGVLGASGLAEWAVALIDAHGVLRFAERCPGGDIESLPGFQRKFENLFG</sequence>
<dbReference type="InterPro" id="IPR006286">
    <property type="entry name" value="C56_PfpI-like"/>
</dbReference>
<dbReference type="EMBL" id="DTEN01000279">
    <property type="protein sequence ID" value="HGI75424.1"/>
    <property type="molecule type" value="Genomic_DNA"/>
</dbReference>
<name>A0A7V4DH47_9BACT</name>
<accession>A0A7V4DH47</accession>
<dbReference type="GO" id="GO:0016209">
    <property type="term" value="F:antioxidant activity"/>
    <property type="evidence" value="ECO:0007669"/>
    <property type="project" value="InterPro"/>
</dbReference>
<feature type="domain" description="Thioredoxin" evidence="2">
    <location>
        <begin position="176"/>
        <end position="324"/>
    </location>
</feature>
<dbReference type="GO" id="GO:0006508">
    <property type="term" value="P:proteolysis"/>
    <property type="evidence" value="ECO:0007669"/>
    <property type="project" value="UniProtKB-KW"/>
</dbReference>
<dbReference type="SUPFAM" id="SSF52833">
    <property type="entry name" value="Thioredoxin-like"/>
    <property type="match status" value="1"/>
</dbReference>
<dbReference type="NCBIfam" id="TIGR01382">
    <property type="entry name" value="PfpI"/>
    <property type="match status" value="1"/>
</dbReference>
<evidence type="ECO:0000313" key="3">
    <source>
        <dbReference type="EMBL" id="HGI75424.1"/>
    </source>
</evidence>
<protein>
    <submittedName>
        <fullName evidence="3">DJ-1/PfpI/YhbO family deglycase/protease</fullName>
    </submittedName>
</protein>
<dbReference type="Pfam" id="PF01965">
    <property type="entry name" value="DJ-1_PfpI"/>
    <property type="match status" value="1"/>
</dbReference>
<reference evidence="3" key="1">
    <citation type="journal article" date="2020" name="mSystems">
        <title>Genome- and Community-Level Interaction Insights into Carbon Utilization and Element Cycling Functions of Hydrothermarchaeota in Hydrothermal Sediment.</title>
        <authorList>
            <person name="Zhou Z."/>
            <person name="Liu Y."/>
            <person name="Xu W."/>
            <person name="Pan J."/>
            <person name="Luo Z.H."/>
            <person name="Li M."/>
        </authorList>
    </citation>
    <scope>NUCLEOTIDE SEQUENCE [LARGE SCALE GENOMIC DNA]</scope>
    <source>
        <strain evidence="3">SpSt-716</strain>
    </source>
</reference>
<comment type="caution">
    <text evidence="3">The sequence shown here is derived from an EMBL/GenBank/DDBJ whole genome shotgun (WGS) entry which is preliminary data.</text>
</comment>
<comment type="similarity">
    <text evidence="1">Belongs to the peptidase C56 family.</text>
</comment>
<evidence type="ECO:0000256" key="1">
    <source>
        <dbReference type="ARBA" id="ARBA00008542"/>
    </source>
</evidence>
<dbReference type="InterPro" id="IPR002818">
    <property type="entry name" value="DJ-1/PfpI"/>
</dbReference>
<dbReference type="InterPro" id="IPR013766">
    <property type="entry name" value="Thioredoxin_domain"/>
</dbReference>
<dbReference type="AlphaFoldDB" id="A0A7V4DH47"/>
<dbReference type="CDD" id="cd03134">
    <property type="entry name" value="GATase1_PfpI_like"/>
    <property type="match status" value="1"/>
</dbReference>
<dbReference type="PROSITE" id="PS51352">
    <property type="entry name" value="THIOREDOXIN_2"/>
    <property type="match status" value="1"/>
</dbReference>
<dbReference type="InterPro" id="IPR000866">
    <property type="entry name" value="AhpC/TSA"/>
</dbReference>
<proteinExistence type="inferred from homology"/>
<dbReference type="InterPro" id="IPR029062">
    <property type="entry name" value="Class_I_gatase-like"/>
</dbReference>
<dbReference type="GO" id="GO:0016491">
    <property type="term" value="F:oxidoreductase activity"/>
    <property type="evidence" value="ECO:0007669"/>
    <property type="project" value="InterPro"/>
</dbReference>
<organism evidence="3">
    <name type="scientific">Candidatus Caldatribacterium californiense</name>
    <dbReference type="NCBI Taxonomy" id="1454726"/>
    <lineage>
        <taxon>Bacteria</taxon>
        <taxon>Pseudomonadati</taxon>
        <taxon>Atribacterota</taxon>
        <taxon>Atribacteria</taxon>
        <taxon>Atribacterales</taxon>
        <taxon>Candidatus Caldatribacteriaceae</taxon>
        <taxon>Candidatus Caldatribacterium</taxon>
    </lineage>
</organism>
<keyword evidence="3" id="KW-0645">Protease</keyword>